<proteinExistence type="predicted"/>
<keyword evidence="1" id="KW-0472">Membrane</keyword>
<reference evidence="2 3" key="1">
    <citation type="journal article" date="2014" name="Agronomy (Basel)">
        <title>A Draft Genome Sequence for Ensete ventricosum, the Drought-Tolerant Tree Against Hunger.</title>
        <authorList>
            <person name="Harrison J."/>
            <person name="Moore K.A."/>
            <person name="Paszkiewicz K."/>
            <person name="Jones T."/>
            <person name="Grant M."/>
            <person name="Ambacheew D."/>
            <person name="Muzemil S."/>
            <person name="Studholme D.J."/>
        </authorList>
    </citation>
    <scope>NUCLEOTIDE SEQUENCE [LARGE SCALE GENOMIC DNA]</scope>
</reference>
<sequence length="50" mass="6151">MRLLDQLVLMQFMCHFWWMTLQFFSLPTYPWILLVSGTVWIKNRTSIPNF</sequence>
<feature type="transmembrane region" description="Helical" evidence="1">
    <location>
        <begin position="16"/>
        <end position="41"/>
    </location>
</feature>
<protein>
    <submittedName>
        <fullName evidence="2">Uncharacterized protein</fullName>
    </submittedName>
</protein>
<dbReference type="Proteomes" id="UP000287651">
    <property type="component" value="Unassembled WGS sequence"/>
</dbReference>
<dbReference type="EMBL" id="AMZH03008838">
    <property type="protein sequence ID" value="RRT58117.1"/>
    <property type="molecule type" value="Genomic_DNA"/>
</dbReference>
<evidence type="ECO:0000256" key="1">
    <source>
        <dbReference type="SAM" id="Phobius"/>
    </source>
</evidence>
<keyword evidence="1" id="KW-1133">Transmembrane helix</keyword>
<comment type="caution">
    <text evidence="2">The sequence shown here is derived from an EMBL/GenBank/DDBJ whole genome shotgun (WGS) entry which is preliminary data.</text>
</comment>
<keyword evidence="1" id="KW-0812">Transmembrane</keyword>
<name>A0A426Z2B1_ENSVE</name>
<gene>
    <name evidence="2" type="ORF">B296_00014769</name>
</gene>
<evidence type="ECO:0000313" key="3">
    <source>
        <dbReference type="Proteomes" id="UP000287651"/>
    </source>
</evidence>
<organism evidence="2 3">
    <name type="scientific">Ensete ventricosum</name>
    <name type="common">Abyssinian banana</name>
    <name type="synonym">Musa ensete</name>
    <dbReference type="NCBI Taxonomy" id="4639"/>
    <lineage>
        <taxon>Eukaryota</taxon>
        <taxon>Viridiplantae</taxon>
        <taxon>Streptophyta</taxon>
        <taxon>Embryophyta</taxon>
        <taxon>Tracheophyta</taxon>
        <taxon>Spermatophyta</taxon>
        <taxon>Magnoliopsida</taxon>
        <taxon>Liliopsida</taxon>
        <taxon>Zingiberales</taxon>
        <taxon>Musaceae</taxon>
        <taxon>Ensete</taxon>
    </lineage>
</organism>
<accession>A0A426Z2B1</accession>
<evidence type="ECO:0000313" key="2">
    <source>
        <dbReference type="EMBL" id="RRT58117.1"/>
    </source>
</evidence>
<dbReference type="AlphaFoldDB" id="A0A426Z2B1"/>